<keyword evidence="2" id="KW-1185">Reference proteome</keyword>
<gene>
    <name evidence="1" type="ORF">BQ9231_00535</name>
</gene>
<sequence length="137" mass="15996">MQAVRSHLEKKIVEGEEEHKVLILEVLVRGEEDLCFTEEIDREEILSILERSKACDKHLHQVLGLLEEIDYQEIQEDLQSLADHVRQVSFLTSPLLTLTLKEDVFFYSLGKYKKQISKESTLAILEHAFTRGEHFYP</sequence>
<proteinExistence type="predicted"/>
<dbReference type="Proteomes" id="UP000274850">
    <property type="component" value="Segment"/>
</dbReference>
<protein>
    <submittedName>
        <fullName evidence="1">Uncharacterized protein</fullName>
    </submittedName>
</protein>
<dbReference type="EMBL" id="LT907979">
    <property type="protein sequence ID" value="SOB74418.1"/>
    <property type="molecule type" value="Genomic_DNA"/>
</dbReference>
<organism evidence="1">
    <name type="scientific">Cedratvirus lausannensis</name>
    <dbReference type="NCBI Taxonomy" id="2023205"/>
    <lineage>
        <taxon>Viruses</taxon>
        <taxon>Pithoviruses</taxon>
        <taxon>Orthocedratvirinae</taxon>
        <taxon>Alphacedratvirus</taxon>
        <taxon>Alphacedratvirus francolausannense</taxon>
    </lineage>
</organism>
<accession>A0A285PXL6</accession>
<evidence type="ECO:0000313" key="1">
    <source>
        <dbReference type="EMBL" id="SOB74418.1"/>
    </source>
</evidence>
<name>A0A285PXL6_9VIRU</name>
<evidence type="ECO:0000313" key="2">
    <source>
        <dbReference type="Proteomes" id="UP000274850"/>
    </source>
</evidence>
<reference evidence="1" key="1">
    <citation type="submission" date="2017-08" db="EMBL/GenBank/DDBJ databases">
        <authorList>
            <person name="de Groot N.N."/>
        </authorList>
    </citation>
    <scope>NUCLEOTIDE SEQUENCE</scope>
</reference>